<reference evidence="1" key="2">
    <citation type="submission" date="2016-11" db="EMBL/GenBank/DDBJ databases">
        <authorList>
            <person name="Jaros S."/>
            <person name="Januszkiewicz K."/>
            <person name="Wedrychowicz H."/>
        </authorList>
    </citation>
    <scope>NUCLEOTIDE SEQUENCE [LARGE SCALE GENOMIC DNA]</scope>
    <source>
        <strain evidence="1">UWOS</strain>
    </source>
</reference>
<evidence type="ECO:0000313" key="2">
    <source>
        <dbReference type="EMBL" id="SJZ40882.1"/>
    </source>
</evidence>
<keyword evidence="3" id="KW-1185">Reference proteome</keyword>
<evidence type="ECO:0000313" key="3">
    <source>
        <dbReference type="Proteomes" id="UP000184275"/>
    </source>
</evidence>
<organism evidence="1 3">
    <name type="scientific">Fibrobacter intestinalis</name>
    <dbReference type="NCBI Taxonomy" id="28122"/>
    <lineage>
        <taxon>Bacteria</taxon>
        <taxon>Pseudomonadati</taxon>
        <taxon>Fibrobacterota</taxon>
        <taxon>Fibrobacteria</taxon>
        <taxon>Fibrobacterales</taxon>
        <taxon>Fibrobacteraceae</taxon>
        <taxon>Fibrobacter</taxon>
    </lineage>
</organism>
<evidence type="ECO:0000313" key="4">
    <source>
        <dbReference type="Proteomes" id="UP000190449"/>
    </source>
</evidence>
<name>A0A1M6SVL8_9BACT</name>
<dbReference type="EMBL" id="FUWU01000005">
    <property type="protein sequence ID" value="SJZ40882.1"/>
    <property type="molecule type" value="Genomic_DNA"/>
</dbReference>
<gene>
    <name evidence="2" type="ORF">SAMN02745108_00464</name>
    <name evidence="1" type="ORF">SAMN05720469_10775</name>
</gene>
<reference evidence="3" key="1">
    <citation type="submission" date="2016-11" db="EMBL/GenBank/DDBJ databases">
        <authorList>
            <person name="Varghese N."/>
            <person name="Submissions S."/>
        </authorList>
    </citation>
    <scope>NUCLEOTIDE SEQUENCE [LARGE SCALE GENOMIC DNA]</scope>
    <source>
        <strain evidence="3">UWOS</strain>
    </source>
</reference>
<accession>A0A1T4KEM1</accession>
<sequence length="39" mass="4692">MTAKKRLLPKVAFIRLKTILFFGERVVFYSLTPYFCVYM</sequence>
<dbReference type="Proteomes" id="UP000184275">
    <property type="component" value="Unassembled WGS sequence"/>
</dbReference>
<protein>
    <submittedName>
        <fullName evidence="1">Uncharacterized protein</fullName>
    </submittedName>
</protein>
<dbReference type="AlphaFoldDB" id="A0A1M6SVL8"/>
<reference evidence="2 4" key="3">
    <citation type="submission" date="2017-02" db="EMBL/GenBank/DDBJ databases">
        <authorList>
            <person name="Peterson S.W."/>
        </authorList>
    </citation>
    <scope>NUCLEOTIDE SEQUENCE [LARGE SCALE GENOMIC DNA]</scope>
    <source>
        <strain evidence="2 4">ATCC 43854</strain>
    </source>
</reference>
<proteinExistence type="predicted"/>
<dbReference type="EMBL" id="FRAW01000007">
    <property type="protein sequence ID" value="SHK48680.1"/>
    <property type="molecule type" value="Genomic_DNA"/>
</dbReference>
<evidence type="ECO:0000313" key="1">
    <source>
        <dbReference type="EMBL" id="SHK48680.1"/>
    </source>
</evidence>
<dbReference type="Proteomes" id="UP000190449">
    <property type="component" value="Unassembled WGS sequence"/>
</dbReference>
<accession>A0A1M6SVL8</accession>